<organism evidence="1 2">
    <name type="scientific">Penicillium atrosanguineum</name>
    <dbReference type="NCBI Taxonomy" id="1132637"/>
    <lineage>
        <taxon>Eukaryota</taxon>
        <taxon>Fungi</taxon>
        <taxon>Dikarya</taxon>
        <taxon>Ascomycota</taxon>
        <taxon>Pezizomycotina</taxon>
        <taxon>Eurotiomycetes</taxon>
        <taxon>Eurotiomycetidae</taxon>
        <taxon>Eurotiales</taxon>
        <taxon>Aspergillaceae</taxon>
        <taxon>Penicillium</taxon>
    </lineage>
</organism>
<name>A0A9W9PZT0_9EURO</name>
<gene>
    <name evidence="1" type="ORF">N7476_004710</name>
</gene>
<dbReference type="AlphaFoldDB" id="A0A9W9PZT0"/>
<dbReference type="Proteomes" id="UP001147746">
    <property type="component" value="Unassembled WGS sequence"/>
</dbReference>
<evidence type="ECO:0000313" key="2">
    <source>
        <dbReference type="Proteomes" id="UP001147746"/>
    </source>
</evidence>
<keyword evidence="2" id="KW-1185">Reference proteome</keyword>
<comment type="caution">
    <text evidence="1">The sequence shown here is derived from an EMBL/GenBank/DDBJ whole genome shotgun (WGS) entry which is preliminary data.</text>
</comment>
<sequence>MNPRFVTSFFLRSFRGYHCAAETYRPSLSPAPSVEVSHPLPTHLKPSFRKASDNMMRSLLQGYRPVYKPHRLGCEVESLLLLGPSQRMCYYEGKLFGGYSTFLMDQILADCCKPPESIIADTGPAFTVNLNTSFVLPVPPTVPIFLRAWPDKIDGRKIFLKGCIQIPGKAPNEWVDAIQAEALFIRPKI</sequence>
<reference evidence="1" key="2">
    <citation type="journal article" date="2023" name="IMA Fungus">
        <title>Comparative genomic study of the Penicillium genus elucidates a diverse pangenome and 15 lateral gene transfer events.</title>
        <authorList>
            <person name="Petersen C."/>
            <person name="Sorensen T."/>
            <person name="Nielsen M.R."/>
            <person name="Sondergaard T.E."/>
            <person name="Sorensen J.L."/>
            <person name="Fitzpatrick D.A."/>
            <person name="Frisvad J.C."/>
            <person name="Nielsen K.L."/>
        </authorList>
    </citation>
    <scope>NUCLEOTIDE SEQUENCE</scope>
    <source>
        <strain evidence="1">IBT 21472</strain>
    </source>
</reference>
<proteinExistence type="predicted"/>
<dbReference type="Gene3D" id="3.10.129.10">
    <property type="entry name" value="Hotdog Thioesterase"/>
    <property type="match status" value="1"/>
</dbReference>
<dbReference type="EMBL" id="JAPZBO010000004">
    <property type="protein sequence ID" value="KAJ5318290.1"/>
    <property type="molecule type" value="Genomic_DNA"/>
</dbReference>
<protein>
    <recommendedName>
        <fullName evidence="3">Thioesterase domain-containing protein</fullName>
    </recommendedName>
</protein>
<evidence type="ECO:0000313" key="1">
    <source>
        <dbReference type="EMBL" id="KAJ5318290.1"/>
    </source>
</evidence>
<dbReference type="InterPro" id="IPR029069">
    <property type="entry name" value="HotDog_dom_sf"/>
</dbReference>
<dbReference type="SUPFAM" id="SSF54637">
    <property type="entry name" value="Thioesterase/thiol ester dehydrase-isomerase"/>
    <property type="match status" value="1"/>
</dbReference>
<evidence type="ECO:0008006" key="3">
    <source>
        <dbReference type="Google" id="ProtNLM"/>
    </source>
</evidence>
<reference evidence="1" key="1">
    <citation type="submission" date="2022-12" db="EMBL/GenBank/DDBJ databases">
        <authorList>
            <person name="Petersen C."/>
        </authorList>
    </citation>
    <scope>NUCLEOTIDE SEQUENCE</scope>
    <source>
        <strain evidence="1">IBT 21472</strain>
    </source>
</reference>
<accession>A0A9W9PZT0</accession>